<dbReference type="SUPFAM" id="SSF52540">
    <property type="entry name" value="P-loop containing nucleoside triphosphate hydrolases"/>
    <property type="match status" value="2"/>
</dbReference>
<dbReference type="STRING" id="1392998.ANME2D_01416"/>
<reference evidence="3" key="1">
    <citation type="submission" date="2017-06" db="EMBL/GenBank/DDBJ databases">
        <authorList>
            <person name="Cremers G."/>
        </authorList>
    </citation>
    <scope>NUCLEOTIDE SEQUENCE [LARGE SCALE GENOMIC DNA]</scope>
</reference>
<dbReference type="AlphaFoldDB" id="A0A284VRV0"/>
<organism evidence="2 3">
    <name type="scientific">Candidatus Methanoperedens nitratireducens</name>
    <dbReference type="NCBI Taxonomy" id="1392998"/>
    <lineage>
        <taxon>Archaea</taxon>
        <taxon>Methanobacteriati</taxon>
        <taxon>Methanobacteriota</taxon>
        <taxon>Stenosarchaea group</taxon>
        <taxon>Methanomicrobia</taxon>
        <taxon>Methanosarcinales</taxon>
        <taxon>ANME-2 cluster</taxon>
        <taxon>Candidatus Methanoperedentaceae</taxon>
        <taxon>Candidatus Methanoperedens</taxon>
    </lineage>
</organism>
<dbReference type="PANTHER" id="PTHR30267">
    <property type="entry name" value="PROTEIN KINASE PRKA"/>
    <property type="match status" value="1"/>
</dbReference>
<dbReference type="RefSeq" id="WP_096206631.1">
    <property type="nucleotide sequence ID" value="NZ_FZMP01000203.1"/>
</dbReference>
<dbReference type="Proteomes" id="UP000218615">
    <property type="component" value="Unassembled WGS sequence"/>
</dbReference>
<protein>
    <recommendedName>
        <fullName evidence="1">PrkA AAA domain-containing protein</fullName>
    </recommendedName>
</protein>
<dbReference type="OrthoDB" id="10575at2157"/>
<evidence type="ECO:0000259" key="1">
    <source>
        <dbReference type="SMART" id="SM00763"/>
    </source>
</evidence>
<sequence>MAETKKDINKLHSQTQSLFSGISFSDYLALVKEDSSIAEKSAQRLYRIISANYRKSGGLREYPFFKEGKYKIEGLFESLGRFVRGVYIVSKSYERGLVPLVLLIGPTGSGKTEISKILDKGLTEDLEKNPRFTFYFVDKDKEIYCPFNEDPLNLITTSNSLIPEELREKYSKYGGSNLCPACSKIYKRLVRKAAKRLEDNLREMKKENTSDIIASIEDENEIIYILDDIVRVIRLEPQIASVELVHKDFPDIFEDVLKKANRGILNIEIDDKAINTTPDTNYQLLLRLRDLKIPLRDGSIFSPDMVVLMYANTEMHEINKAAPLKDAIYPVFIRRNLSCTAEENILKKGELPFRHISPEALAILAKFAVGSRIDVNSTADLKKYLDAYEKYEYGKRLSEEETELIRKRVPEAAESKDGWKKGLSSRTLLFDLFNMARPDECLTLEHVEGYLEKRKEDSNFKTSAEVPLEALRNTALRDVILAYTVNSLGFDSTINDAEKLFSYYISLFKSKKFETKSKIQVVGVGEVPVQEEMERIARKLNVYKADGKVLDAAIDKYFIENKEPPAFSQLLAMRPDVIAIDEEMLNFIPWKELKQSGELNPKDSERLGKITSILKKELGYCDDCAESVVRITSRAVIK</sequence>
<keyword evidence="3" id="KW-1185">Reference proteome</keyword>
<gene>
    <name evidence="2" type="ORF">MNV_560056</name>
</gene>
<dbReference type="InterPro" id="IPR027417">
    <property type="entry name" value="P-loop_NTPase"/>
</dbReference>
<dbReference type="GO" id="GO:0004672">
    <property type="term" value="F:protein kinase activity"/>
    <property type="evidence" value="ECO:0007669"/>
    <property type="project" value="TreeGrafter"/>
</dbReference>
<name>A0A284VRV0_9EURY</name>
<dbReference type="Pfam" id="PF08298">
    <property type="entry name" value="AAA_PrkA"/>
    <property type="match status" value="1"/>
</dbReference>
<feature type="domain" description="PrkA AAA" evidence="1">
    <location>
        <begin position="22"/>
        <end position="380"/>
    </location>
</feature>
<accession>A0A284VRV0</accession>
<dbReference type="SMART" id="SM00763">
    <property type="entry name" value="AAA_PrkA"/>
    <property type="match status" value="1"/>
</dbReference>
<dbReference type="InterPro" id="IPR013153">
    <property type="entry name" value="Prk_AAA"/>
</dbReference>
<proteinExistence type="predicted"/>
<dbReference type="EMBL" id="FZMP01000203">
    <property type="protein sequence ID" value="SNQ62010.1"/>
    <property type="molecule type" value="Genomic_DNA"/>
</dbReference>
<evidence type="ECO:0000313" key="3">
    <source>
        <dbReference type="Proteomes" id="UP000218615"/>
    </source>
</evidence>
<evidence type="ECO:0000313" key="2">
    <source>
        <dbReference type="EMBL" id="SNQ62010.1"/>
    </source>
</evidence>
<dbReference type="PANTHER" id="PTHR30267:SF2">
    <property type="entry name" value="PROTEIN PRKA"/>
    <property type="match status" value="1"/>
</dbReference>